<sequence>MKYLSITQTAERWSISTRRIQILCGEGRVPGAIRIGTVWGIPEDAEKPADARIKNGKYIKKPVENEK</sequence>
<dbReference type="RefSeq" id="WP_118765082.1">
    <property type="nucleotide sequence ID" value="NZ_CABJCF010000003.1"/>
</dbReference>
<dbReference type="EMBL" id="QRWX01000003">
    <property type="protein sequence ID" value="RGT55048.1"/>
    <property type="molecule type" value="Genomic_DNA"/>
</dbReference>
<dbReference type="GO" id="GO:0003677">
    <property type="term" value="F:DNA binding"/>
    <property type="evidence" value="ECO:0007669"/>
    <property type="project" value="UniProtKB-KW"/>
</dbReference>
<proteinExistence type="predicted"/>
<protein>
    <submittedName>
        <fullName evidence="1">DNA-binding protein</fullName>
    </submittedName>
</protein>
<reference evidence="1 2" key="1">
    <citation type="submission" date="2018-08" db="EMBL/GenBank/DDBJ databases">
        <title>A genome reference for cultivated species of the human gut microbiota.</title>
        <authorList>
            <person name="Zou Y."/>
            <person name="Xue W."/>
            <person name="Luo G."/>
        </authorList>
    </citation>
    <scope>NUCLEOTIDE SEQUENCE [LARGE SCALE GENOMIC DNA]</scope>
    <source>
        <strain evidence="1 2">AF18-46</strain>
    </source>
</reference>
<evidence type="ECO:0000313" key="2">
    <source>
        <dbReference type="Proteomes" id="UP000284731"/>
    </source>
</evidence>
<dbReference type="Proteomes" id="UP000284731">
    <property type="component" value="Unassembled WGS sequence"/>
</dbReference>
<evidence type="ECO:0000313" key="1">
    <source>
        <dbReference type="EMBL" id="RGT55048.1"/>
    </source>
</evidence>
<organism evidence="1 2">
    <name type="scientific">Solobacterium moorei</name>
    <dbReference type="NCBI Taxonomy" id="102148"/>
    <lineage>
        <taxon>Bacteria</taxon>
        <taxon>Bacillati</taxon>
        <taxon>Bacillota</taxon>
        <taxon>Erysipelotrichia</taxon>
        <taxon>Erysipelotrichales</taxon>
        <taxon>Erysipelotrichaceae</taxon>
        <taxon>Solobacterium</taxon>
    </lineage>
</organism>
<gene>
    <name evidence="1" type="ORF">DWX20_07750</name>
</gene>
<dbReference type="AlphaFoldDB" id="A0A412PCZ2"/>
<name>A0A412PCZ2_9FIRM</name>
<keyword evidence="1" id="KW-0238">DNA-binding</keyword>
<accession>A0A412PCZ2</accession>
<comment type="caution">
    <text evidence="1">The sequence shown here is derived from an EMBL/GenBank/DDBJ whole genome shotgun (WGS) entry which is preliminary data.</text>
</comment>